<dbReference type="PROSITE" id="PS51257">
    <property type="entry name" value="PROKAR_LIPOPROTEIN"/>
    <property type="match status" value="1"/>
</dbReference>
<evidence type="ECO:0008006" key="3">
    <source>
        <dbReference type="Google" id="ProtNLM"/>
    </source>
</evidence>
<protein>
    <recommendedName>
        <fullName evidence="3">Lipoprotein</fullName>
    </recommendedName>
</protein>
<dbReference type="EMBL" id="BAABWH010000003">
    <property type="protein sequence ID" value="GAA6145152.1"/>
    <property type="molecule type" value="Genomic_DNA"/>
</dbReference>
<comment type="caution">
    <text evidence="1">The sequence shown here is derived from an EMBL/GenBank/DDBJ whole genome shotgun (WGS) entry which is preliminary data.</text>
</comment>
<sequence>MKRLALFSLPLLTTGLLSGCGGEELFNEPAADFESCIVGSWKKTRTATLSDTEYARNYTFFSDGTMEYDERSEVPFWFAAIATLEGTYDGEYPGRYGIKYQTGAWDYQDGIFYIDIQHTQYKQGLSEREVVDYVQATTPRGVPIESSPADTDLDGYTTHCDDEYFKTGVFKKISEEPLVYQGFRVTNVWGDDTPKETTYTLFSDGTGEYRYNNQPAKALEYYYEGNVMYIDREDSQYTQDFIDHGHTLVPFNNEYYSRQ</sequence>
<evidence type="ECO:0000313" key="2">
    <source>
        <dbReference type="Proteomes" id="UP001481413"/>
    </source>
</evidence>
<dbReference type="Proteomes" id="UP001481413">
    <property type="component" value="Unassembled WGS sequence"/>
</dbReference>
<name>A0ABP9ZYD4_9GAMM</name>
<accession>A0ABP9ZYD4</accession>
<evidence type="ECO:0000313" key="1">
    <source>
        <dbReference type="EMBL" id="GAA6145152.1"/>
    </source>
</evidence>
<dbReference type="RefSeq" id="WP_353294094.1">
    <property type="nucleotide sequence ID" value="NZ_BAABWH010000003.1"/>
</dbReference>
<keyword evidence="2" id="KW-1185">Reference proteome</keyword>
<organism evidence="1 2">
    <name type="scientific">Thalassolituus maritimus</name>
    <dbReference type="NCBI Taxonomy" id="484498"/>
    <lineage>
        <taxon>Bacteria</taxon>
        <taxon>Pseudomonadati</taxon>
        <taxon>Pseudomonadota</taxon>
        <taxon>Gammaproteobacteria</taxon>
        <taxon>Oceanospirillales</taxon>
        <taxon>Oceanospirillaceae</taxon>
        <taxon>Thalassolituus</taxon>
    </lineage>
</organism>
<gene>
    <name evidence="1" type="ORF">NBRC116585_12700</name>
</gene>
<proteinExistence type="predicted"/>
<reference evidence="1 2" key="1">
    <citation type="submission" date="2024-04" db="EMBL/GenBank/DDBJ databases">
        <title>Draft genome sequence of Thalassolituus maritimus NBRC 116585.</title>
        <authorList>
            <person name="Miyakawa T."/>
            <person name="Kusuya Y."/>
            <person name="Miura T."/>
        </authorList>
    </citation>
    <scope>NUCLEOTIDE SEQUENCE [LARGE SCALE GENOMIC DNA]</scope>
    <source>
        <strain evidence="1 2">5NW40-0001</strain>
    </source>
</reference>